<keyword evidence="2" id="KW-1185">Reference proteome</keyword>
<organism evidence="1 2">
    <name type="scientific">Atta colombica</name>
    <dbReference type="NCBI Taxonomy" id="520822"/>
    <lineage>
        <taxon>Eukaryota</taxon>
        <taxon>Metazoa</taxon>
        <taxon>Ecdysozoa</taxon>
        <taxon>Arthropoda</taxon>
        <taxon>Hexapoda</taxon>
        <taxon>Insecta</taxon>
        <taxon>Pterygota</taxon>
        <taxon>Neoptera</taxon>
        <taxon>Endopterygota</taxon>
        <taxon>Hymenoptera</taxon>
        <taxon>Apocrita</taxon>
        <taxon>Aculeata</taxon>
        <taxon>Formicoidea</taxon>
        <taxon>Formicidae</taxon>
        <taxon>Myrmicinae</taxon>
        <taxon>Atta</taxon>
    </lineage>
</organism>
<sequence>MVLSPTVTLKLPRDSKKIRSKLNDPDTSVEEISRKMVIKKILEDMRRRNSSTRKFEDSEVVSLHMCNQLGCFKRGHIGHISKYCEICLCGLEKKYINYSGPHNTTDRVCPVLKKHMEIARVMLLITFLFLEARLLVEKNINLLFCRFIYNLISARQVWCRYGEIKEVFWLFKGLPQCTEPYVIDLLDLFRFEFREK</sequence>
<dbReference type="Proteomes" id="UP000078540">
    <property type="component" value="Unassembled WGS sequence"/>
</dbReference>
<dbReference type="STRING" id="520822.A0A151I3K3"/>
<gene>
    <name evidence="1" type="ORF">ALC53_05870</name>
</gene>
<accession>A0A151I3K3</accession>
<reference evidence="1 2" key="1">
    <citation type="submission" date="2015-09" db="EMBL/GenBank/DDBJ databases">
        <title>Atta colombica WGS genome.</title>
        <authorList>
            <person name="Nygaard S."/>
            <person name="Hu H."/>
            <person name="Boomsma J."/>
            <person name="Zhang G."/>
        </authorList>
    </citation>
    <scope>NUCLEOTIDE SEQUENCE [LARGE SCALE GENOMIC DNA]</scope>
    <source>
        <strain evidence="1">Treedump-2</strain>
        <tissue evidence="1">Whole body</tissue>
    </source>
</reference>
<evidence type="ECO:0000313" key="2">
    <source>
        <dbReference type="Proteomes" id="UP000078540"/>
    </source>
</evidence>
<dbReference type="AlphaFoldDB" id="A0A151I3K3"/>
<protein>
    <submittedName>
        <fullName evidence="1">Uncharacterized protein</fullName>
    </submittedName>
</protein>
<evidence type="ECO:0000313" key="1">
    <source>
        <dbReference type="EMBL" id="KYM83661.1"/>
    </source>
</evidence>
<dbReference type="EMBL" id="KQ976486">
    <property type="protein sequence ID" value="KYM83661.1"/>
    <property type="molecule type" value="Genomic_DNA"/>
</dbReference>
<name>A0A151I3K3_9HYME</name>
<proteinExistence type="predicted"/>